<reference evidence="7" key="1">
    <citation type="submission" date="2011-11" db="EMBL/GenBank/DDBJ databases">
        <title>Complete sequence of Desulfosporosinus orientis DSM 765.</title>
        <authorList>
            <person name="Lucas S."/>
            <person name="Han J."/>
            <person name="Lapidus A."/>
            <person name="Cheng J.-F."/>
            <person name="Goodwin L."/>
            <person name="Pitluck S."/>
            <person name="Peters L."/>
            <person name="Ovchinnikova G."/>
            <person name="Teshima H."/>
            <person name="Detter J.C."/>
            <person name="Han C."/>
            <person name="Tapia R."/>
            <person name="Land M."/>
            <person name="Hauser L."/>
            <person name="Kyrpides N."/>
            <person name="Ivanova N."/>
            <person name="Pagani I."/>
            <person name="Pester M."/>
            <person name="Spring S."/>
            <person name="Ollivier B."/>
            <person name="Rattei T."/>
            <person name="Klenk H.-P."/>
            <person name="Wagner M."/>
            <person name="Loy A."/>
            <person name="Woyke T."/>
        </authorList>
    </citation>
    <scope>NUCLEOTIDE SEQUENCE [LARGE SCALE GENOMIC DNA]</scope>
    <source>
        <strain evidence="7">ATCC 19365 / DSM 765 / NCIMB 8382 / VKM B-1628</strain>
    </source>
</reference>
<keyword evidence="3" id="KW-0238">DNA-binding</keyword>
<reference evidence="6 7" key="2">
    <citation type="journal article" date="2012" name="J. Bacteriol.">
        <title>Complete genome sequences of Desulfosporosinus orientis DSM765T, Desulfosporosinus youngiae DSM17734T, Desulfosporosinus meridiei DSM13257T, and Desulfosporosinus acidiphilus DSM22704T.</title>
        <authorList>
            <person name="Pester M."/>
            <person name="Brambilla E."/>
            <person name="Alazard D."/>
            <person name="Rattei T."/>
            <person name="Weinmaier T."/>
            <person name="Han J."/>
            <person name="Lucas S."/>
            <person name="Lapidus A."/>
            <person name="Cheng J.F."/>
            <person name="Goodwin L."/>
            <person name="Pitluck S."/>
            <person name="Peters L."/>
            <person name="Ovchinnikova G."/>
            <person name="Teshima H."/>
            <person name="Detter J.C."/>
            <person name="Han C.S."/>
            <person name="Tapia R."/>
            <person name="Land M.L."/>
            <person name="Hauser L."/>
            <person name="Kyrpides N.C."/>
            <person name="Ivanova N.N."/>
            <person name="Pagani I."/>
            <person name="Huntmann M."/>
            <person name="Wei C.L."/>
            <person name="Davenport K.W."/>
            <person name="Daligault H."/>
            <person name="Chain P.S."/>
            <person name="Chen A."/>
            <person name="Mavromatis K."/>
            <person name="Markowitz V."/>
            <person name="Szeto E."/>
            <person name="Mikhailova N."/>
            <person name="Pati A."/>
            <person name="Wagner M."/>
            <person name="Woyke T."/>
            <person name="Ollivier B."/>
            <person name="Klenk H.P."/>
            <person name="Spring S."/>
            <person name="Loy A."/>
        </authorList>
    </citation>
    <scope>NUCLEOTIDE SEQUENCE [LARGE SCALE GENOMIC DNA]</scope>
    <source>
        <strain evidence="7">ATCC 19365 / DSM 765 / NCIMB 8382 / VKM B-1628</strain>
    </source>
</reference>
<dbReference type="Proteomes" id="UP000006346">
    <property type="component" value="Chromosome"/>
</dbReference>
<evidence type="ECO:0000313" key="7">
    <source>
        <dbReference type="Proteomes" id="UP000006346"/>
    </source>
</evidence>
<dbReference type="InterPro" id="IPR036390">
    <property type="entry name" value="WH_DNA-bd_sf"/>
</dbReference>
<feature type="domain" description="HTH lysR-type" evidence="5">
    <location>
        <begin position="1"/>
        <end position="58"/>
    </location>
</feature>
<dbReference type="STRING" id="768706.Desor_2608"/>
<protein>
    <submittedName>
        <fullName evidence="6">Transcriptional regulator</fullName>
    </submittedName>
</protein>
<evidence type="ECO:0000256" key="1">
    <source>
        <dbReference type="ARBA" id="ARBA00009437"/>
    </source>
</evidence>
<evidence type="ECO:0000256" key="2">
    <source>
        <dbReference type="ARBA" id="ARBA00023015"/>
    </source>
</evidence>
<evidence type="ECO:0000313" key="6">
    <source>
        <dbReference type="EMBL" id="AET68158.1"/>
    </source>
</evidence>
<dbReference type="Gene3D" id="1.10.10.10">
    <property type="entry name" value="Winged helix-like DNA-binding domain superfamily/Winged helix DNA-binding domain"/>
    <property type="match status" value="1"/>
</dbReference>
<dbReference type="eggNOG" id="COG0583">
    <property type="taxonomic scope" value="Bacteria"/>
</dbReference>
<gene>
    <name evidence="6" type="ordered locus">Desor_2608</name>
</gene>
<evidence type="ECO:0000259" key="5">
    <source>
        <dbReference type="PROSITE" id="PS50931"/>
    </source>
</evidence>
<dbReference type="HOGENOM" id="CLU_039613_6_2_9"/>
<dbReference type="Pfam" id="PF00126">
    <property type="entry name" value="HTH_1"/>
    <property type="match status" value="1"/>
</dbReference>
<sequence length="317" mass="37242">MNILQMQQFKMIAENESITKSAEKLYISAPALSKVLYSLEEELGCNLFDRIGRKIKLNHNGQQLLEYVNVILKDYEQIYQHFNTIEKPLKPVRLCEISGDLLDFILKPFFQKNPHIPVEKEIQSYKKALDLLLDNQADIVFTDNFSLDDAAHLLKDNHISKLYLLKNDLFLTTPCNKYENIYQVNLRDLINEKLIRVSENDPKSINFSNYLEDVCLKEKVKLNFIQHYDYDYFAKIASNSSFSYISDSLHAAFYREACLSKRFIKISSKSANQQIYLCYRNNDQNVFLLANYIIEVFYSMFKSFKMLSHPHSIDDRN</sequence>
<dbReference type="GO" id="GO:0000976">
    <property type="term" value="F:transcription cis-regulatory region binding"/>
    <property type="evidence" value="ECO:0007669"/>
    <property type="project" value="TreeGrafter"/>
</dbReference>
<name>G7W6F1_DESOD</name>
<proteinExistence type="inferred from homology"/>
<dbReference type="OrthoDB" id="9803714at2"/>
<keyword evidence="4" id="KW-0804">Transcription</keyword>
<dbReference type="Gene3D" id="3.40.190.10">
    <property type="entry name" value="Periplasmic binding protein-like II"/>
    <property type="match status" value="2"/>
</dbReference>
<dbReference type="GO" id="GO:0003700">
    <property type="term" value="F:DNA-binding transcription factor activity"/>
    <property type="evidence" value="ECO:0007669"/>
    <property type="project" value="InterPro"/>
</dbReference>
<organism evidence="6 7">
    <name type="scientific">Desulfosporosinus orientis (strain ATCC 19365 / DSM 765 / NCIMB 8382 / VKM B-1628 / Singapore I)</name>
    <name type="common">Desulfotomaculum orientis</name>
    <dbReference type="NCBI Taxonomy" id="768706"/>
    <lineage>
        <taxon>Bacteria</taxon>
        <taxon>Bacillati</taxon>
        <taxon>Bacillota</taxon>
        <taxon>Clostridia</taxon>
        <taxon>Eubacteriales</taxon>
        <taxon>Desulfitobacteriaceae</taxon>
        <taxon>Desulfosporosinus</taxon>
    </lineage>
</organism>
<dbReference type="AlphaFoldDB" id="G7W6F1"/>
<dbReference type="EMBL" id="CP003108">
    <property type="protein sequence ID" value="AET68158.1"/>
    <property type="molecule type" value="Genomic_DNA"/>
</dbReference>
<dbReference type="PANTHER" id="PTHR30126:SF40">
    <property type="entry name" value="HTH-TYPE TRANSCRIPTIONAL REGULATOR GLTR"/>
    <property type="match status" value="1"/>
</dbReference>
<dbReference type="PRINTS" id="PR00039">
    <property type="entry name" value="HTHLYSR"/>
</dbReference>
<dbReference type="InterPro" id="IPR036388">
    <property type="entry name" value="WH-like_DNA-bd_sf"/>
</dbReference>
<dbReference type="RefSeq" id="WP_014184966.1">
    <property type="nucleotide sequence ID" value="NC_016584.1"/>
</dbReference>
<dbReference type="KEGG" id="dor:Desor_2608"/>
<dbReference type="PANTHER" id="PTHR30126">
    <property type="entry name" value="HTH-TYPE TRANSCRIPTIONAL REGULATOR"/>
    <property type="match status" value="1"/>
</dbReference>
<keyword evidence="2" id="KW-0805">Transcription regulation</keyword>
<dbReference type="PATRIC" id="fig|768706.3.peg.2621"/>
<evidence type="ECO:0000256" key="3">
    <source>
        <dbReference type="ARBA" id="ARBA00023125"/>
    </source>
</evidence>
<dbReference type="PROSITE" id="PS50931">
    <property type="entry name" value="HTH_LYSR"/>
    <property type="match status" value="1"/>
</dbReference>
<evidence type="ECO:0000256" key="4">
    <source>
        <dbReference type="ARBA" id="ARBA00023163"/>
    </source>
</evidence>
<dbReference type="SUPFAM" id="SSF46785">
    <property type="entry name" value="Winged helix' DNA-binding domain"/>
    <property type="match status" value="1"/>
</dbReference>
<comment type="similarity">
    <text evidence="1">Belongs to the LysR transcriptional regulatory family.</text>
</comment>
<keyword evidence="7" id="KW-1185">Reference proteome</keyword>
<dbReference type="InterPro" id="IPR000847">
    <property type="entry name" value="LysR_HTH_N"/>
</dbReference>
<accession>G7W6F1</accession>